<feature type="domain" description="Glycosyl hydrolase family 13 catalytic" evidence="1">
    <location>
        <begin position="26"/>
        <end position="343"/>
    </location>
</feature>
<dbReference type="CDD" id="cd11313">
    <property type="entry name" value="AmyAc_arch_bac_AmyA"/>
    <property type="match status" value="1"/>
</dbReference>
<proteinExistence type="predicted"/>
<keyword evidence="3" id="KW-1185">Reference proteome</keyword>
<dbReference type="Proteomes" id="UP000006334">
    <property type="component" value="Unassembled WGS sequence"/>
</dbReference>
<evidence type="ECO:0000313" key="2">
    <source>
        <dbReference type="EMBL" id="GAC13560.1"/>
    </source>
</evidence>
<evidence type="ECO:0000313" key="3">
    <source>
        <dbReference type="Proteomes" id="UP000006334"/>
    </source>
</evidence>
<dbReference type="RefSeq" id="WP_008843377.1">
    <property type="nucleotide sequence ID" value="NZ_BAEN01000021.1"/>
</dbReference>
<protein>
    <submittedName>
        <fullName evidence="2">Alpha-amylase, putative</fullName>
    </submittedName>
</protein>
<dbReference type="EMBL" id="BAEN01000021">
    <property type="protein sequence ID" value="GAC13560.1"/>
    <property type="molecule type" value="Genomic_DNA"/>
</dbReference>
<dbReference type="SUPFAM" id="SSF51011">
    <property type="entry name" value="Glycosyl hydrolase domain"/>
    <property type="match status" value="1"/>
</dbReference>
<dbReference type="eggNOG" id="COG0366">
    <property type="taxonomic scope" value="Bacteria"/>
</dbReference>
<dbReference type="SUPFAM" id="SSF51445">
    <property type="entry name" value="(Trans)glycosidases"/>
    <property type="match status" value="1"/>
</dbReference>
<accession>K6YQF0</accession>
<dbReference type="GO" id="GO:0005975">
    <property type="term" value="P:carbohydrate metabolic process"/>
    <property type="evidence" value="ECO:0007669"/>
    <property type="project" value="InterPro"/>
</dbReference>
<dbReference type="InterPro" id="IPR006047">
    <property type="entry name" value="GH13_cat_dom"/>
</dbReference>
<sequence length="436" mass="50627">MPIDHSPKQYMQIVTPDWAKDAVIYQINTRQFTTLGTFNAAQSHFPRLKTLGVDILWIMPIHPIGEKNRKGTLGSPYAVKDYMAVNPEFGDLTAFQDFVSTAHSFGFKVIIDWVCNHSAWDNPLVASHPDWYARDYKGDFTPTPWWDWDDVIDFDYSQKALREYMAMAMRYWVEVADIDGFRCDVAGFVPNDFWSNVRADLDAIKPVFMLAEWESKDLHQNAFDMTYAWSWNEIMHDITCNGQRISKLFKYYSWNEKSYPAEAHRMTFVSNHDKNAWDGTQFEQFKEGLEAAIVLSVIGEGMPLIHNGQEAGETKRLAFFEKDPIHWQAHYIGDLYEKLIALKKSHTALHNAQWGARMIHVPNNQPTRVFSFVRRDSNSQIFVVLNLSDIPLQVSFEGSLFIHQYDSFFEDKKVVFSQNAEMALMPWGYQVYVSNE</sequence>
<dbReference type="Gene3D" id="3.20.20.80">
    <property type="entry name" value="Glycosidases"/>
    <property type="match status" value="1"/>
</dbReference>
<organism evidence="2 3">
    <name type="scientific">Aliiglaciecola lipolytica E3</name>
    <dbReference type="NCBI Taxonomy" id="1127673"/>
    <lineage>
        <taxon>Bacteria</taxon>
        <taxon>Pseudomonadati</taxon>
        <taxon>Pseudomonadota</taxon>
        <taxon>Gammaproteobacteria</taxon>
        <taxon>Alteromonadales</taxon>
        <taxon>Alteromonadaceae</taxon>
        <taxon>Aliiglaciecola</taxon>
    </lineage>
</organism>
<dbReference type="STRING" id="1127673.GLIP_0917"/>
<dbReference type="OrthoDB" id="9805159at2"/>
<dbReference type="AlphaFoldDB" id="K6YQF0"/>
<dbReference type="Pfam" id="PF00128">
    <property type="entry name" value="Alpha-amylase"/>
    <property type="match status" value="1"/>
</dbReference>
<dbReference type="SMART" id="SM00642">
    <property type="entry name" value="Aamy"/>
    <property type="match status" value="1"/>
</dbReference>
<dbReference type="InterPro" id="IPR017853">
    <property type="entry name" value="GH"/>
</dbReference>
<reference evidence="2 3" key="1">
    <citation type="journal article" date="2017" name="Antonie Van Leeuwenhoek">
        <title>Rhizobium rhizosphaerae sp. nov., a novel species isolated from rice rhizosphere.</title>
        <authorList>
            <person name="Zhao J.J."/>
            <person name="Zhang J."/>
            <person name="Zhang R.J."/>
            <person name="Zhang C.W."/>
            <person name="Yin H.Q."/>
            <person name="Zhang X.X."/>
        </authorList>
    </citation>
    <scope>NUCLEOTIDE SEQUENCE [LARGE SCALE GENOMIC DNA]</scope>
    <source>
        <strain evidence="2 3">E3</strain>
    </source>
</reference>
<dbReference type="PANTHER" id="PTHR47786:SF2">
    <property type="entry name" value="GLYCOSYL HYDROLASE FAMILY 13 CATALYTIC DOMAIN-CONTAINING PROTEIN"/>
    <property type="match status" value="1"/>
</dbReference>
<evidence type="ECO:0000259" key="1">
    <source>
        <dbReference type="SMART" id="SM00642"/>
    </source>
</evidence>
<name>K6YQF0_9ALTE</name>
<comment type="caution">
    <text evidence="2">The sequence shown here is derived from an EMBL/GenBank/DDBJ whole genome shotgun (WGS) entry which is preliminary data.</text>
</comment>
<dbReference type="PANTHER" id="PTHR47786">
    <property type="entry name" value="ALPHA-1,4-GLUCAN:MALTOSE-1-PHOSPHATE MALTOSYLTRANSFERASE"/>
    <property type="match status" value="1"/>
</dbReference>
<gene>
    <name evidence="2" type="ORF">GLIP_0917</name>
</gene>